<accession>A0AC60PGA9</accession>
<keyword evidence="2" id="KW-1185">Reference proteome</keyword>
<dbReference type="Proteomes" id="UP000805193">
    <property type="component" value="Unassembled WGS sequence"/>
</dbReference>
<name>A0AC60PGA9_IXOPE</name>
<sequence>MGILVKLLGFVAAMVVVANTVVVCNAAESTEDPSLDPEIAEREKGFRQLTEDITRFARNQFYPIISELIYDPRLSSKCAGGLLKIGTAMRDGELWALQSIPCRVLLAFSLRRSILKLMQMPQFGDYSKELGFVHGMRVLSATWIILGHSYILRDMQYNCTSQIRP</sequence>
<evidence type="ECO:0000313" key="2">
    <source>
        <dbReference type="Proteomes" id="UP000805193"/>
    </source>
</evidence>
<proteinExistence type="predicted"/>
<reference evidence="1 2" key="1">
    <citation type="journal article" date="2020" name="Cell">
        <title>Large-Scale Comparative Analyses of Tick Genomes Elucidate Their Genetic Diversity and Vector Capacities.</title>
        <authorList>
            <consortium name="Tick Genome and Microbiome Consortium (TIGMIC)"/>
            <person name="Jia N."/>
            <person name="Wang J."/>
            <person name="Shi W."/>
            <person name="Du L."/>
            <person name="Sun Y."/>
            <person name="Zhan W."/>
            <person name="Jiang J.F."/>
            <person name="Wang Q."/>
            <person name="Zhang B."/>
            <person name="Ji P."/>
            <person name="Bell-Sakyi L."/>
            <person name="Cui X.M."/>
            <person name="Yuan T.T."/>
            <person name="Jiang B.G."/>
            <person name="Yang W.F."/>
            <person name="Lam T.T."/>
            <person name="Chang Q.C."/>
            <person name="Ding S.J."/>
            <person name="Wang X.J."/>
            <person name="Zhu J.G."/>
            <person name="Ruan X.D."/>
            <person name="Zhao L."/>
            <person name="Wei J.T."/>
            <person name="Ye R.Z."/>
            <person name="Que T.C."/>
            <person name="Du C.H."/>
            <person name="Zhou Y.H."/>
            <person name="Cheng J.X."/>
            <person name="Dai P.F."/>
            <person name="Guo W.B."/>
            <person name="Han X.H."/>
            <person name="Huang E.J."/>
            <person name="Li L.F."/>
            <person name="Wei W."/>
            <person name="Gao Y.C."/>
            <person name="Liu J.Z."/>
            <person name="Shao H.Z."/>
            <person name="Wang X."/>
            <person name="Wang C.C."/>
            <person name="Yang T.C."/>
            <person name="Huo Q.B."/>
            <person name="Li W."/>
            <person name="Chen H.Y."/>
            <person name="Chen S.E."/>
            <person name="Zhou L.G."/>
            <person name="Ni X.B."/>
            <person name="Tian J.H."/>
            <person name="Sheng Y."/>
            <person name="Liu T."/>
            <person name="Pan Y.S."/>
            <person name="Xia L.Y."/>
            <person name="Li J."/>
            <person name="Zhao F."/>
            <person name="Cao W.C."/>
        </authorList>
    </citation>
    <scope>NUCLEOTIDE SEQUENCE [LARGE SCALE GENOMIC DNA]</scope>
    <source>
        <strain evidence="1">Iper-2018</strain>
    </source>
</reference>
<dbReference type="EMBL" id="JABSTQ010010641">
    <property type="protein sequence ID" value="KAG0419286.1"/>
    <property type="molecule type" value="Genomic_DNA"/>
</dbReference>
<gene>
    <name evidence="1" type="ORF">HPB47_004213</name>
</gene>
<comment type="caution">
    <text evidence="1">The sequence shown here is derived from an EMBL/GenBank/DDBJ whole genome shotgun (WGS) entry which is preliminary data.</text>
</comment>
<evidence type="ECO:0000313" key="1">
    <source>
        <dbReference type="EMBL" id="KAG0419286.1"/>
    </source>
</evidence>
<organism evidence="1 2">
    <name type="scientific">Ixodes persulcatus</name>
    <name type="common">Taiga tick</name>
    <dbReference type="NCBI Taxonomy" id="34615"/>
    <lineage>
        <taxon>Eukaryota</taxon>
        <taxon>Metazoa</taxon>
        <taxon>Ecdysozoa</taxon>
        <taxon>Arthropoda</taxon>
        <taxon>Chelicerata</taxon>
        <taxon>Arachnida</taxon>
        <taxon>Acari</taxon>
        <taxon>Parasitiformes</taxon>
        <taxon>Ixodida</taxon>
        <taxon>Ixodoidea</taxon>
        <taxon>Ixodidae</taxon>
        <taxon>Ixodinae</taxon>
        <taxon>Ixodes</taxon>
    </lineage>
</organism>
<protein>
    <submittedName>
        <fullName evidence="1">Uncharacterized protein</fullName>
    </submittedName>
</protein>